<dbReference type="InterPro" id="IPR013783">
    <property type="entry name" value="Ig-like_fold"/>
</dbReference>
<dbReference type="Pfam" id="PF00082">
    <property type="entry name" value="Peptidase_S8"/>
    <property type="match status" value="1"/>
</dbReference>
<keyword evidence="11" id="KW-0472">Membrane</keyword>
<comment type="similarity">
    <text evidence="1 9 10">Belongs to the peptidase S8 family.</text>
</comment>
<dbReference type="InterPro" id="IPR023827">
    <property type="entry name" value="Peptidase_S8_Asp-AS"/>
</dbReference>
<dbReference type="PANTHER" id="PTHR43806:SF65">
    <property type="entry name" value="SERINE PROTEASE APRX"/>
    <property type="match status" value="1"/>
</dbReference>
<evidence type="ECO:0000256" key="5">
    <source>
        <dbReference type="ARBA" id="ARBA00022729"/>
    </source>
</evidence>
<dbReference type="SUPFAM" id="SSF52025">
    <property type="entry name" value="PA domain"/>
    <property type="match status" value="1"/>
</dbReference>
<dbReference type="InParanoid" id="A0A5R8QD65"/>
<dbReference type="InterPro" id="IPR022398">
    <property type="entry name" value="Peptidase_S8_His-AS"/>
</dbReference>
<dbReference type="Proteomes" id="UP000306912">
    <property type="component" value="Unassembled WGS sequence"/>
</dbReference>
<evidence type="ECO:0000259" key="12">
    <source>
        <dbReference type="Pfam" id="PF00082"/>
    </source>
</evidence>
<dbReference type="SUPFAM" id="SSF52743">
    <property type="entry name" value="Subtilisin-like"/>
    <property type="match status" value="1"/>
</dbReference>
<dbReference type="InterPro" id="IPR003137">
    <property type="entry name" value="PA_domain"/>
</dbReference>
<dbReference type="Gene3D" id="3.40.50.200">
    <property type="entry name" value="Peptidase S8/S53 domain"/>
    <property type="match status" value="1"/>
</dbReference>
<dbReference type="Gene3D" id="2.60.40.10">
    <property type="entry name" value="Immunoglobulins"/>
    <property type="match status" value="1"/>
</dbReference>
<evidence type="ECO:0000256" key="4">
    <source>
        <dbReference type="ARBA" id="ARBA00022670"/>
    </source>
</evidence>
<feature type="active site" description="Charge relay system" evidence="8 9">
    <location>
        <position position="571"/>
    </location>
</feature>
<feature type="active site" description="Charge relay system" evidence="8 9">
    <location>
        <position position="257"/>
    </location>
</feature>
<dbReference type="PROSITE" id="PS51892">
    <property type="entry name" value="SUBTILASE"/>
    <property type="match status" value="1"/>
</dbReference>
<dbReference type="EMBL" id="VBWP01000004">
    <property type="protein sequence ID" value="TLG74206.1"/>
    <property type="molecule type" value="Genomic_DNA"/>
</dbReference>
<dbReference type="FunCoup" id="A0A5R8QD65">
    <property type="interactions" value="92"/>
</dbReference>
<reference evidence="14 15" key="1">
    <citation type="submission" date="2019-05" db="EMBL/GenBank/DDBJ databases">
        <title>Culicoidintestinum kansasii gen. nov., sp. nov. from the gastrointestinal tract of the biting midge, Culicoides sonorensis.</title>
        <authorList>
            <person name="Neupane S."/>
            <person name="Ghosh A."/>
            <person name="Gunther S."/>
            <person name="Martin K."/>
            <person name="Zurek L."/>
        </authorList>
    </citation>
    <scope>NUCLEOTIDE SEQUENCE [LARGE SCALE GENOMIC DNA]</scope>
    <source>
        <strain evidence="14 15">CS-1</strain>
    </source>
</reference>
<keyword evidence="11" id="KW-1133">Transmembrane helix</keyword>
<keyword evidence="6 9" id="KW-0378">Hydrolase</keyword>
<evidence type="ECO:0000256" key="1">
    <source>
        <dbReference type="ARBA" id="ARBA00011073"/>
    </source>
</evidence>
<dbReference type="InterPro" id="IPR046450">
    <property type="entry name" value="PA_dom_sf"/>
</dbReference>
<dbReference type="PROSITE" id="PS00136">
    <property type="entry name" value="SUBTILASE_ASP"/>
    <property type="match status" value="1"/>
</dbReference>
<keyword evidence="4 9" id="KW-0645">Protease</keyword>
<dbReference type="InterPro" id="IPR000209">
    <property type="entry name" value="Peptidase_S8/S53_dom"/>
</dbReference>
<dbReference type="CDD" id="cd07474">
    <property type="entry name" value="Peptidases_S8_subtilisin_Vpr-like"/>
    <property type="match status" value="1"/>
</dbReference>
<dbReference type="PROSITE" id="PS00138">
    <property type="entry name" value="SUBTILASE_SER"/>
    <property type="match status" value="1"/>
</dbReference>
<dbReference type="GO" id="GO:0006508">
    <property type="term" value="P:proteolysis"/>
    <property type="evidence" value="ECO:0007669"/>
    <property type="project" value="UniProtKB-KW"/>
</dbReference>
<keyword evidence="5" id="KW-0732">Signal</keyword>
<evidence type="ECO:0000256" key="8">
    <source>
        <dbReference type="PIRSR" id="PIRSR615500-1"/>
    </source>
</evidence>
<dbReference type="InterPro" id="IPR050131">
    <property type="entry name" value="Peptidase_S8_subtilisin-like"/>
</dbReference>
<sequence length="1072" mass="114412">MIENLLINQKCKRFLKMASSVVLAIALVFSFGSSVFAVEPSSDVSGEKIDPAVLQYEGKNVSIIVELSETPTAFSEQPAAEATVDAEHREFVEEVEAVVADSVSDNGNYRSNSVPEKLEVVTLSETKAVFNSVAMIVPKSEVPAIAENSSVKYVWLNNSYHIEPNDVESFANETLYPNLSTLNVAGLHQEGLTGSGIKVAVLDTGIDYNHPDLASVYKGGWDFIDDDNDPMETTYVDWQASGRPEYSASGNSYYTSHGTHVAGTIAATESASVDYAALGVAPDVDLYAYRVLGPYGSGEDAGIVAAIEESYTQGMDVINLSLGDENPVEKSASSVAINNIARLGVVPVVSAGNSGPNYNTIGSPAVAPLAITVGASSSEFELPEYELFDNNNQDYSIRLFGQPFAGVDTLLGTSQQIVYAGLGKSEDFTGIDVNGKVALIKRGEIAFVDKAANAKANGAIAVIFYNNGSGKIDNYLGEASDFLPMFDMSGEEGTALTSVIADNQQITFGNQVNTHVMPGDTLASFSSRGGSNPSYFVKPEITAPGVSVLSTVPDYDGSSYDTAYGRKSGTSMAAPHVAGVVALMLQYANTQGVNLSVDDIRVQLMNSAVPLDQEYGVYATGAGRIDPYKAIHAETQIYSSATYSYYTGSDLSSATDTYRSAALQYGYTLSNETKTASLVFDNDTSTSKTYSLSLQSTTDAALDSSWQLSYDTTITVPANGSESMDVTIELNNDAPFGIYEGILEVTDSETNQVTRIPVAYVKKDDGVKLERLQPVASVLRKNNPFVQRVPVASVTFFAEVDEITLHVYQNNVSANAGETYLGSMPLITQEDELLAADKAYAFTWDGSYYDSSNQLQVAPEGSIRLEARAHATDNRQFSESIAMFIDNSAPELTLNNISLSSAHTIEIGEQTPVTTVDGKTYYQLSGKVSDSSYDQLNALGETNESGDAFSQGDNTVVLLDEGLSTIVDVPTVDNQGNFSLLIDKAEFDASNGMNYRLTAFDYFGSMNSLNSAASLQLVKGQSGGSSSGTNNNSGSEDITVLPQTGQSYFEAGVLGMILVIGGAVYILRKKDN</sequence>
<feature type="transmembrane region" description="Helical" evidence="11">
    <location>
        <begin position="1048"/>
        <end position="1067"/>
    </location>
</feature>
<protein>
    <submittedName>
        <fullName evidence="14">LPXTG cell wall anchor domain-containing protein</fullName>
    </submittedName>
</protein>
<keyword evidence="7 9" id="KW-0720">Serine protease</keyword>
<dbReference type="InterPro" id="IPR015500">
    <property type="entry name" value="Peptidase_S8_subtilisin-rel"/>
</dbReference>
<dbReference type="InterPro" id="IPR023828">
    <property type="entry name" value="Peptidase_S8_Ser-AS"/>
</dbReference>
<keyword evidence="2" id="KW-0134">Cell wall</keyword>
<evidence type="ECO:0000256" key="2">
    <source>
        <dbReference type="ARBA" id="ARBA00022512"/>
    </source>
</evidence>
<organism evidence="14 15">
    <name type="scientific">Culicoidibacter larvae</name>
    <dbReference type="NCBI Taxonomy" id="2579976"/>
    <lineage>
        <taxon>Bacteria</taxon>
        <taxon>Bacillati</taxon>
        <taxon>Bacillota</taxon>
        <taxon>Culicoidibacteria</taxon>
        <taxon>Culicoidibacterales</taxon>
        <taxon>Culicoidibacteraceae</taxon>
        <taxon>Culicoidibacter</taxon>
    </lineage>
</organism>
<feature type="domain" description="Peptidase S8/S53" evidence="12">
    <location>
        <begin position="194"/>
        <end position="611"/>
    </location>
</feature>
<proteinExistence type="inferred from homology"/>
<keyword evidence="15" id="KW-1185">Reference proteome</keyword>
<dbReference type="RefSeq" id="WP_138190758.1">
    <property type="nucleotide sequence ID" value="NZ_VBWP01000004.1"/>
</dbReference>
<feature type="domain" description="PA" evidence="13">
    <location>
        <begin position="417"/>
        <end position="496"/>
    </location>
</feature>
<dbReference type="NCBIfam" id="TIGR01167">
    <property type="entry name" value="LPXTG_anchor"/>
    <property type="match status" value="1"/>
</dbReference>
<accession>A0A5R8QD65</accession>
<dbReference type="InterPro" id="IPR034213">
    <property type="entry name" value="S8_Vpr-like"/>
</dbReference>
<dbReference type="PANTHER" id="PTHR43806">
    <property type="entry name" value="PEPTIDASE S8"/>
    <property type="match status" value="1"/>
</dbReference>
<evidence type="ECO:0000259" key="13">
    <source>
        <dbReference type="Pfam" id="PF02225"/>
    </source>
</evidence>
<dbReference type="GO" id="GO:0004252">
    <property type="term" value="F:serine-type endopeptidase activity"/>
    <property type="evidence" value="ECO:0007669"/>
    <property type="project" value="UniProtKB-UniRule"/>
</dbReference>
<keyword evidence="11" id="KW-0812">Transmembrane</keyword>
<evidence type="ECO:0000256" key="7">
    <source>
        <dbReference type="ARBA" id="ARBA00022825"/>
    </source>
</evidence>
<dbReference type="AlphaFoldDB" id="A0A5R8QD65"/>
<dbReference type="CDD" id="cd02133">
    <property type="entry name" value="PA_C5a_like"/>
    <property type="match status" value="1"/>
</dbReference>
<evidence type="ECO:0000313" key="15">
    <source>
        <dbReference type="Proteomes" id="UP000306912"/>
    </source>
</evidence>
<evidence type="ECO:0000256" key="10">
    <source>
        <dbReference type="RuleBase" id="RU003355"/>
    </source>
</evidence>
<feature type="active site" description="Charge relay system" evidence="8 9">
    <location>
        <position position="203"/>
    </location>
</feature>
<gene>
    <name evidence="14" type="ORF">FEZ08_05735</name>
</gene>
<dbReference type="PRINTS" id="PR00723">
    <property type="entry name" value="SUBTILISIN"/>
</dbReference>
<keyword evidence="3" id="KW-0964">Secreted</keyword>
<dbReference type="PROSITE" id="PS00137">
    <property type="entry name" value="SUBTILASE_HIS"/>
    <property type="match status" value="1"/>
</dbReference>
<dbReference type="InterPro" id="IPR036852">
    <property type="entry name" value="Peptidase_S8/S53_dom_sf"/>
</dbReference>
<dbReference type="Gene3D" id="3.50.30.30">
    <property type="match status" value="1"/>
</dbReference>
<name>A0A5R8QD65_9FIRM</name>
<evidence type="ECO:0000256" key="3">
    <source>
        <dbReference type="ARBA" id="ARBA00022525"/>
    </source>
</evidence>
<comment type="caution">
    <text evidence="14">The sequence shown here is derived from an EMBL/GenBank/DDBJ whole genome shotgun (WGS) entry which is preliminary data.</text>
</comment>
<evidence type="ECO:0000256" key="11">
    <source>
        <dbReference type="SAM" id="Phobius"/>
    </source>
</evidence>
<dbReference type="OrthoDB" id="9798386at2"/>
<evidence type="ECO:0000256" key="6">
    <source>
        <dbReference type="ARBA" id="ARBA00022801"/>
    </source>
</evidence>
<evidence type="ECO:0000313" key="14">
    <source>
        <dbReference type="EMBL" id="TLG74206.1"/>
    </source>
</evidence>
<evidence type="ECO:0000256" key="9">
    <source>
        <dbReference type="PROSITE-ProRule" id="PRU01240"/>
    </source>
</evidence>
<dbReference type="Pfam" id="PF02225">
    <property type="entry name" value="PA"/>
    <property type="match status" value="1"/>
</dbReference>